<comment type="caution">
    <text evidence="2">The sequence shown here is derived from an EMBL/GenBank/DDBJ whole genome shotgun (WGS) entry which is preliminary data.</text>
</comment>
<gene>
    <name evidence="2" type="ORF">IAC32_06975</name>
</gene>
<dbReference type="AlphaFoldDB" id="A0A9D9HET5"/>
<dbReference type="PANTHER" id="PTHR35796:SF3">
    <property type="entry name" value="BHLH DOMAIN-CONTAINING PROTEIN"/>
    <property type="match status" value="1"/>
</dbReference>
<dbReference type="Pfam" id="PF08000">
    <property type="entry name" value="bPH_1"/>
    <property type="match status" value="1"/>
</dbReference>
<protein>
    <submittedName>
        <fullName evidence="2">PH domain-containing protein</fullName>
    </submittedName>
</protein>
<evidence type="ECO:0000313" key="2">
    <source>
        <dbReference type="EMBL" id="MBO8447468.1"/>
    </source>
</evidence>
<dbReference type="CDD" id="cd13225">
    <property type="entry name" value="PH-like_bacteria"/>
    <property type="match status" value="1"/>
</dbReference>
<name>A0A9D9HET5_9BACT</name>
<dbReference type="PANTHER" id="PTHR35796">
    <property type="entry name" value="HYPOTHETICAL CYTOSOLIC PROTEIN"/>
    <property type="match status" value="1"/>
</dbReference>
<organism evidence="2 3">
    <name type="scientific">Candidatus Enterocola intestinipullorum</name>
    <dbReference type="NCBI Taxonomy" id="2840783"/>
    <lineage>
        <taxon>Bacteria</taxon>
        <taxon>Pseudomonadati</taxon>
        <taxon>Bacteroidota</taxon>
        <taxon>Bacteroidia</taxon>
        <taxon>Bacteroidales</taxon>
        <taxon>Candidatus Enterocola</taxon>
    </lineage>
</organism>
<evidence type="ECO:0000259" key="1">
    <source>
        <dbReference type="Pfam" id="PF08000"/>
    </source>
</evidence>
<dbReference type="InterPro" id="IPR012544">
    <property type="entry name" value="PHb"/>
</dbReference>
<sequence length="124" mass="14051">MGIMNAIFGNVSEMDGNELQKEYAPLLCGDERIEKAFKLIRDKWVFTNKRLIVQDIQGVTGKKREYFSIPYKSVEWFSVETAGTFDMDSELKIKIRGVAHPISQTFSRGADLLAVEKVIAGYVL</sequence>
<dbReference type="Gene3D" id="2.30.29.50">
    <property type="entry name" value="Bacterial Pleckstrin homology domain"/>
    <property type="match status" value="1"/>
</dbReference>
<feature type="domain" description="Bacterial Pleckstrin homology" evidence="1">
    <location>
        <begin position="3"/>
        <end position="123"/>
    </location>
</feature>
<reference evidence="2" key="2">
    <citation type="journal article" date="2021" name="PeerJ">
        <title>Extensive microbial diversity within the chicken gut microbiome revealed by metagenomics and culture.</title>
        <authorList>
            <person name="Gilroy R."/>
            <person name="Ravi A."/>
            <person name="Getino M."/>
            <person name="Pursley I."/>
            <person name="Horton D.L."/>
            <person name="Alikhan N.F."/>
            <person name="Baker D."/>
            <person name="Gharbi K."/>
            <person name="Hall N."/>
            <person name="Watson M."/>
            <person name="Adriaenssens E.M."/>
            <person name="Foster-Nyarko E."/>
            <person name="Jarju S."/>
            <person name="Secka A."/>
            <person name="Antonio M."/>
            <person name="Oren A."/>
            <person name="Chaudhuri R.R."/>
            <person name="La Ragione R."/>
            <person name="Hildebrand F."/>
            <person name="Pallen M.J."/>
        </authorList>
    </citation>
    <scope>NUCLEOTIDE SEQUENCE</scope>
    <source>
        <strain evidence="2">D3-1215</strain>
    </source>
</reference>
<dbReference type="EMBL" id="JADIMR010000103">
    <property type="protein sequence ID" value="MBO8447468.1"/>
    <property type="molecule type" value="Genomic_DNA"/>
</dbReference>
<evidence type="ECO:0000313" key="3">
    <source>
        <dbReference type="Proteomes" id="UP000823637"/>
    </source>
</evidence>
<dbReference type="InterPro" id="IPR037063">
    <property type="entry name" value="PHb_sf"/>
</dbReference>
<dbReference type="SUPFAM" id="SSF50729">
    <property type="entry name" value="PH domain-like"/>
    <property type="match status" value="1"/>
</dbReference>
<reference evidence="2" key="1">
    <citation type="submission" date="2020-10" db="EMBL/GenBank/DDBJ databases">
        <authorList>
            <person name="Gilroy R."/>
        </authorList>
    </citation>
    <scope>NUCLEOTIDE SEQUENCE</scope>
    <source>
        <strain evidence="2">D3-1215</strain>
    </source>
</reference>
<dbReference type="Proteomes" id="UP000823637">
    <property type="component" value="Unassembled WGS sequence"/>
</dbReference>
<accession>A0A9D9HET5</accession>
<proteinExistence type="predicted"/>